<feature type="domain" description="C2" evidence="3">
    <location>
        <begin position="1"/>
        <end position="112"/>
    </location>
</feature>
<reference evidence="4" key="1">
    <citation type="submission" date="2022-10" db="EMBL/GenBank/DDBJ databases">
        <title>Novel sulphate-reducing endosymbionts in the free-living metamonad Anaeramoeba.</title>
        <authorList>
            <person name="Jerlstrom-Hultqvist J."/>
            <person name="Cepicka I."/>
            <person name="Gallot-Lavallee L."/>
            <person name="Salas-Leiva D."/>
            <person name="Curtis B.A."/>
            <person name="Zahonova K."/>
            <person name="Pipaliya S."/>
            <person name="Dacks J."/>
            <person name="Roger A.J."/>
        </authorList>
    </citation>
    <scope>NUCLEOTIDE SEQUENCE</scope>
    <source>
        <strain evidence="4">BMAN</strain>
    </source>
</reference>
<keyword evidence="2" id="KW-0677">Repeat</keyword>
<evidence type="ECO:0000259" key="3">
    <source>
        <dbReference type="PROSITE" id="PS50004"/>
    </source>
</evidence>
<dbReference type="InterPro" id="IPR037768">
    <property type="entry name" value="C2B_Copine"/>
</dbReference>
<dbReference type="Pfam" id="PF00168">
    <property type="entry name" value="C2"/>
    <property type="match status" value="2"/>
</dbReference>
<dbReference type="InterPro" id="IPR036465">
    <property type="entry name" value="vWFA_dom_sf"/>
</dbReference>
<dbReference type="SMART" id="SM00327">
    <property type="entry name" value="VWA"/>
    <property type="match status" value="1"/>
</dbReference>
<organism evidence="4 5">
    <name type="scientific">Anaeramoeba ignava</name>
    <name type="common">Anaerobic marine amoeba</name>
    <dbReference type="NCBI Taxonomy" id="1746090"/>
    <lineage>
        <taxon>Eukaryota</taxon>
        <taxon>Metamonada</taxon>
        <taxon>Anaeramoebidae</taxon>
        <taxon>Anaeramoeba</taxon>
    </lineage>
</organism>
<dbReference type="PROSITE" id="PS50004">
    <property type="entry name" value="C2"/>
    <property type="match status" value="2"/>
</dbReference>
<dbReference type="Gene3D" id="2.60.40.150">
    <property type="entry name" value="C2 domain"/>
    <property type="match status" value="2"/>
</dbReference>
<comment type="similarity">
    <text evidence="1">Belongs to the copine family.</text>
</comment>
<evidence type="ECO:0000256" key="2">
    <source>
        <dbReference type="ARBA" id="ARBA00022737"/>
    </source>
</evidence>
<dbReference type="SMART" id="SM00239">
    <property type="entry name" value="C2"/>
    <property type="match status" value="2"/>
</dbReference>
<dbReference type="Pfam" id="PF07002">
    <property type="entry name" value="Copine"/>
    <property type="match status" value="1"/>
</dbReference>
<gene>
    <name evidence="4" type="ORF">M0811_06020</name>
</gene>
<dbReference type="OrthoDB" id="5855668at2759"/>
<evidence type="ECO:0000313" key="4">
    <source>
        <dbReference type="EMBL" id="KAJ5077497.1"/>
    </source>
</evidence>
<dbReference type="OMA" id="MVHETEF"/>
<evidence type="ECO:0000313" key="5">
    <source>
        <dbReference type="Proteomes" id="UP001149090"/>
    </source>
</evidence>
<dbReference type="GO" id="GO:0005886">
    <property type="term" value="C:plasma membrane"/>
    <property type="evidence" value="ECO:0007669"/>
    <property type="project" value="TreeGrafter"/>
</dbReference>
<dbReference type="InterPro" id="IPR035892">
    <property type="entry name" value="C2_domain_sf"/>
</dbReference>
<dbReference type="InterPro" id="IPR010734">
    <property type="entry name" value="Copine_C"/>
</dbReference>
<proteinExistence type="inferred from homology"/>
<accession>A0A9Q0LR72</accession>
<dbReference type="InterPro" id="IPR000008">
    <property type="entry name" value="C2_dom"/>
</dbReference>
<dbReference type="AlphaFoldDB" id="A0A9Q0LR72"/>
<dbReference type="CDD" id="cd04048">
    <property type="entry name" value="C2A_Copine"/>
    <property type="match status" value="1"/>
</dbReference>
<dbReference type="GO" id="GO:0071277">
    <property type="term" value="P:cellular response to calcium ion"/>
    <property type="evidence" value="ECO:0007669"/>
    <property type="project" value="TreeGrafter"/>
</dbReference>
<protein>
    <submittedName>
        <fullName evidence="4">Copine</fullName>
    </submittedName>
</protein>
<sequence length="513" mass="58136">MQAQVPMSGFKIMLTIKCQNLLKKDKLSDSDPMGVLFAKDANTHELTEIGRTEVIKNNLSPKFTTTFELIYLFEVIQIYRVTIYDIDNESEKLEKHDVIGSIDFNLGELMASPGQTLHRRLEYAKLPARQNGMCSVIAEAMSNTNTKVIFDCCAHKVDKKDTFGKSDPFLTISRLKEMEWIPVHQTEYIKNTLDPVWKKFKVSLDILCGGDLNRKLKFEVYDWDKSGKPDFIGEFETTAQGILDMEFLNLNILNFHRKYSFIEYLSGGLEISFIVAVDFTASNGDFTKKNSLHYRQANRYNDYQAAIFTVGSILAQYDSDGLFPAFGFGARINEQITHCFPLNQNAKNPDCVGIQGILKAYNDIFDTPKFSLWAPTNFAPIINKTCEIAKEVKKDQQKYYILLILTDGAITDMEYTTRALIEASKLPISIVIVGIGPADFGKMDILDGDDSTLKIDGKKAQRDIVQFVPFRDFKTKGMDKLAKATLAEIPKQVVQYFSKQKIPPNSPRNPLIN</sequence>
<name>A0A9Q0LR72_ANAIG</name>
<dbReference type="PANTHER" id="PTHR10857">
    <property type="entry name" value="COPINE"/>
    <property type="match status" value="1"/>
</dbReference>
<evidence type="ECO:0000256" key="1">
    <source>
        <dbReference type="ARBA" id="ARBA00009048"/>
    </source>
</evidence>
<dbReference type="CDD" id="cd04047">
    <property type="entry name" value="C2B_Copine"/>
    <property type="match status" value="1"/>
</dbReference>
<dbReference type="InterPro" id="IPR045052">
    <property type="entry name" value="Copine"/>
</dbReference>
<dbReference type="SUPFAM" id="SSF49562">
    <property type="entry name" value="C2 domain (Calcium/lipid-binding domain, CaLB)"/>
    <property type="match status" value="2"/>
</dbReference>
<dbReference type="Proteomes" id="UP001149090">
    <property type="component" value="Unassembled WGS sequence"/>
</dbReference>
<comment type="caution">
    <text evidence="4">The sequence shown here is derived from an EMBL/GenBank/DDBJ whole genome shotgun (WGS) entry which is preliminary data.</text>
</comment>
<feature type="domain" description="C2" evidence="3">
    <location>
        <begin position="113"/>
        <end position="252"/>
    </location>
</feature>
<keyword evidence="5" id="KW-1185">Reference proteome</keyword>
<dbReference type="SUPFAM" id="SSF53300">
    <property type="entry name" value="vWA-like"/>
    <property type="match status" value="1"/>
</dbReference>
<dbReference type="InterPro" id="IPR002035">
    <property type="entry name" value="VWF_A"/>
</dbReference>
<dbReference type="PANTHER" id="PTHR10857:SF106">
    <property type="entry name" value="C2 DOMAIN-CONTAINING PROTEIN"/>
    <property type="match status" value="1"/>
</dbReference>
<dbReference type="GO" id="GO:0005544">
    <property type="term" value="F:calcium-dependent phospholipid binding"/>
    <property type="evidence" value="ECO:0007669"/>
    <property type="project" value="InterPro"/>
</dbReference>
<dbReference type="EMBL" id="JAPDFW010000058">
    <property type="protein sequence ID" value="KAJ5077497.1"/>
    <property type="molecule type" value="Genomic_DNA"/>
</dbReference>